<sequence length="146" mass="16935">MERTYQFCLVGRCLTDSVVHFPSLRNAMADLWHPIRGICITDLGKTALELNLMEFWIQVHKLPPGLMTELMAKQFGDFCGKFLEYDTSIPSLGHKKYMHIRVFLDVSAPLKLRIEPSKIVFGWDLSLRAVVRHRNTAMSRWLREAD</sequence>
<evidence type="ECO:0000313" key="1">
    <source>
        <dbReference type="EMBL" id="MBA0729623.1"/>
    </source>
</evidence>
<protein>
    <recommendedName>
        <fullName evidence="3">DUF4283 domain-containing protein</fullName>
    </recommendedName>
</protein>
<evidence type="ECO:0000313" key="2">
    <source>
        <dbReference type="Proteomes" id="UP000593574"/>
    </source>
</evidence>
<dbReference type="EMBL" id="JABEZV010438714">
    <property type="protein sequence ID" value="MBA0729623.1"/>
    <property type="molecule type" value="Genomic_DNA"/>
</dbReference>
<accession>A0A7J9B081</accession>
<keyword evidence="2" id="KW-1185">Reference proteome</keyword>
<evidence type="ECO:0008006" key="3">
    <source>
        <dbReference type="Google" id="ProtNLM"/>
    </source>
</evidence>
<dbReference type="Proteomes" id="UP000593574">
    <property type="component" value="Unassembled WGS sequence"/>
</dbReference>
<proteinExistence type="predicted"/>
<gene>
    <name evidence="1" type="ORF">Golax_020346</name>
</gene>
<dbReference type="AlphaFoldDB" id="A0A7J9B081"/>
<name>A0A7J9B081_9ROSI</name>
<reference evidence="1 2" key="1">
    <citation type="journal article" date="2019" name="Genome Biol. Evol.">
        <title>Insights into the evolution of the New World diploid cottons (Gossypium, subgenus Houzingenia) based on genome sequencing.</title>
        <authorList>
            <person name="Grover C.E."/>
            <person name="Arick M.A. 2nd"/>
            <person name="Thrash A."/>
            <person name="Conover J.L."/>
            <person name="Sanders W.S."/>
            <person name="Peterson D.G."/>
            <person name="Frelichowski J.E."/>
            <person name="Scheffler J.A."/>
            <person name="Scheffler B.E."/>
            <person name="Wendel J.F."/>
        </authorList>
    </citation>
    <scope>NUCLEOTIDE SEQUENCE [LARGE SCALE GENOMIC DNA]</scope>
    <source>
        <strain evidence="1">4</strain>
        <tissue evidence="1">Leaf</tissue>
    </source>
</reference>
<feature type="non-terminal residue" evidence="1">
    <location>
        <position position="1"/>
    </location>
</feature>
<comment type="caution">
    <text evidence="1">The sequence shown here is derived from an EMBL/GenBank/DDBJ whole genome shotgun (WGS) entry which is preliminary data.</text>
</comment>
<organism evidence="1 2">
    <name type="scientific">Gossypium laxum</name>
    <dbReference type="NCBI Taxonomy" id="34288"/>
    <lineage>
        <taxon>Eukaryota</taxon>
        <taxon>Viridiplantae</taxon>
        <taxon>Streptophyta</taxon>
        <taxon>Embryophyta</taxon>
        <taxon>Tracheophyta</taxon>
        <taxon>Spermatophyta</taxon>
        <taxon>Magnoliopsida</taxon>
        <taxon>eudicotyledons</taxon>
        <taxon>Gunneridae</taxon>
        <taxon>Pentapetalae</taxon>
        <taxon>rosids</taxon>
        <taxon>malvids</taxon>
        <taxon>Malvales</taxon>
        <taxon>Malvaceae</taxon>
        <taxon>Malvoideae</taxon>
        <taxon>Gossypium</taxon>
    </lineage>
</organism>